<sequence length="105" mass="11779">MQRLYQAGDRIEAQLLSDLLDRHLIDNTVLGDYLTGAVGELPADVYPGVWIIHDQDLERAQALLQAFLADARREPRSSWVCHGCGELVDGAFDLCWRCGHARTDD</sequence>
<protein>
    <submittedName>
        <fullName evidence="2">DUF2007 domain-containing protein</fullName>
    </submittedName>
</protein>
<dbReference type="InterPro" id="IPR018551">
    <property type="entry name" value="DUF2007"/>
</dbReference>
<dbReference type="EMBL" id="VWXX01000002">
    <property type="protein sequence ID" value="KAA6187423.1"/>
    <property type="molecule type" value="Genomic_DNA"/>
</dbReference>
<organism evidence="2 3">
    <name type="scientific">Thiohalocapsa marina</name>
    <dbReference type="NCBI Taxonomy" id="424902"/>
    <lineage>
        <taxon>Bacteria</taxon>
        <taxon>Pseudomonadati</taxon>
        <taxon>Pseudomonadota</taxon>
        <taxon>Gammaproteobacteria</taxon>
        <taxon>Chromatiales</taxon>
        <taxon>Chromatiaceae</taxon>
        <taxon>Thiohalocapsa</taxon>
    </lineage>
</organism>
<dbReference type="Proteomes" id="UP000322981">
    <property type="component" value="Unassembled WGS sequence"/>
</dbReference>
<evidence type="ECO:0000259" key="1">
    <source>
        <dbReference type="Pfam" id="PF09413"/>
    </source>
</evidence>
<proteinExistence type="predicted"/>
<accession>A0A5M8FUH0</accession>
<gene>
    <name evidence="2" type="ORF">F2Q65_02570</name>
</gene>
<comment type="caution">
    <text evidence="2">The sequence shown here is derived from an EMBL/GenBank/DDBJ whole genome shotgun (WGS) entry which is preliminary data.</text>
</comment>
<feature type="domain" description="DUF2007" evidence="1">
    <location>
        <begin position="1"/>
        <end position="66"/>
    </location>
</feature>
<dbReference type="RefSeq" id="WP_150090092.1">
    <property type="nucleotide sequence ID" value="NZ_JBFUOH010000124.1"/>
</dbReference>
<evidence type="ECO:0000313" key="3">
    <source>
        <dbReference type="Proteomes" id="UP000322981"/>
    </source>
</evidence>
<dbReference type="Pfam" id="PF09413">
    <property type="entry name" value="DUF2007"/>
    <property type="match status" value="1"/>
</dbReference>
<reference evidence="2 3" key="1">
    <citation type="submission" date="2019-09" db="EMBL/GenBank/DDBJ databases">
        <title>Whole-genome sequence of the purple sulfur bacterium Thiohalocapsa marina DSM 19078.</title>
        <authorList>
            <person name="Kyndt J.A."/>
            <person name="Meyer T.E."/>
        </authorList>
    </citation>
    <scope>NUCLEOTIDE SEQUENCE [LARGE SCALE GENOMIC DNA]</scope>
    <source>
        <strain evidence="2 3">DSM 19078</strain>
    </source>
</reference>
<name>A0A5M8FUH0_9GAMM</name>
<keyword evidence="3" id="KW-1185">Reference proteome</keyword>
<dbReference type="AlphaFoldDB" id="A0A5M8FUH0"/>
<evidence type="ECO:0000313" key="2">
    <source>
        <dbReference type="EMBL" id="KAA6187423.1"/>
    </source>
</evidence>
<dbReference type="OrthoDB" id="9814654at2"/>